<protein>
    <submittedName>
        <fullName evidence="3">HNH endonuclease</fullName>
    </submittedName>
</protein>
<dbReference type="GO" id="GO:0004519">
    <property type="term" value="F:endonuclease activity"/>
    <property type="evidence" value="ECO:0007669"/>
    <property type="project" value="UniProtKB-KW"/>
</dbReference>
<evidence type="ECO:0000256" key="1">
    <source>
        <dbReference type="SAM" id="MobiDB-lite"/>
    </source>
</evidence>
<sequence>MAHVLPWSEFADLRAAFDNVLALDKTHHAAFDRGLFTFDADYRLRVNPAFETKSDILRRTLADSDGERIRFGDGGPSPEYLRKRNARLDWSPT</sequence>
<evidence type="ECO:0000313" key="4">
    <source>
        <dbReference type="Proteomes" id="UP001596407"/>
    </source>
</evidence>
<dbReference type="RefSeq" id="WP_382210089.1">
    <property type="nucleotide sequence ID" value="NZ_JBHSZH010000005.1"/>
</dbReference>
<dbReference type="AlphaFoldDB" id="A0ABD5WSB1"/>
<accession>A0ABD5WSB1</accession>
<gene>
    <name evidence="3" type="ORF">ACFQJ6_17165</name>
</gene>
<proteinExistence type="predicted"/>
<keyword evidence="3" id="KW-0255">Endonuclease</keyword>
<organism evidence="3 4">
    <name type="scientific">Halorussus caseinilyticus</name>
    <dbReference type="NCBI Taxonomy" id="3034025"/>
    <lineage>
        <taxon>Archaea</taxon>
        <taxon>Methanobacteriati</taxon>
        <taxon>Methanobacteriota</taxon>
        <taxon>Stenosarchaea group</taxon>
        <taxon>Halobacteria</taxon>
        <taxon>Halobacteriales</taxon>
        <taxon>Haladaptataceae</taxon>
        <taxon>Halorussus</taxon>
    </lineage>
</organism>
<reference evidence="3 4" key="1">
    <citation type="journal article" date="2019" name="Int. J. Syst. Evol. Microbiol.">
        <title>The Global Catalogue of Microorganisms (GCM) 10K type strain sequencing project: providing services to taxonomists for standard genome sequencing and annotation.</title>
        <authorList>
            <consortium name="The Broad Institute Genomics Platform"/>
            <consortium name="The Broad Institute Genome Sequencing Center for Infectious Disease"/>
            <person name="Wu L."/>
            <person name="Ma J."/>
        </authorList>
    </citation>
    <scope>NUCLEOTIDE SEQUENCE [LARGE SCALE GENOMIC DNA]</scope>
    <source>
        <strain evidence="3 4">DT72</strain>
    </source>
</reference>
<dbReference type="EMBL" id="JBHSZH010000005">
    <property type="protein sequence ID" value="MFC7081576.1"/>
    <property type="molecule type" value="Genomic_DNA"/>
</dbReference>
<feature type="region of interest" description="Disordered" evidence="1">
    <location>
        <begin position="68"/>
        <end position="93"/>
    </location>
</feature>
<keyword evidence="3" id="KW-0540">Nuclease</keyword>
<evidence type="ECO:0000313" key="3">
    <source>
        <dbReference type="EMBL" id="MFC7081576.1"/>
    </source>
</evidence>
<keyword evidence="3" id="KW-0378">Hydrolase</keyword>
<dbReference type="Proteomes" id="UP001596407">
    <property type="component" value="Unassembled WGS sequence"/>
</dbReference>
<comment type="caution">
    <text evidence="3">The sequence shown here is derived from an EMBL/GenBank/DDBJ whole genome shotgun (WGS) entry which is preliminary data.</text>
</comment>
<name>A0ABD5WSB1_9EURY</name>
<dbReference type="InterPro" id="IPR003615">
    <property type="entry name" value="HNH_nuc"/>
</dbReference>
<dbReference type="Pfam" id="PF13391">
    <property type="entry name" value="HNH_2"/>
    <property type="match status" value="1"/>
</dbReference>
<feature type="domain" description="HNH nuclease" evidence="2">
    <location>
        <begin position="2"/>
        <end position="39"/>
    </location>
</feature>
<evidence type="ECO:0000259" key="2">
    <source>
        <dbReference type="Pfam" id="PF13391"/>
    </source>
</evidence>
<keyword evidence="4" id="KW-1185">Reference proteome</keyword>